<dbReference type="EMBL" id="VTPX01000021">
    <property type="protein sequence ID" value="KAA0015477.1"/>
    <property type="molecule type" value="Genomic_DNA"/>
</dbReference>
<evidence type="ECO:0000313" key="1">
    <source>
        <dbReference type="EMBL" id="KAA0015477.1"/>
    </source>
</evidence>
<sequence>MKALLDAFNERQRQIDSEGWKPEHDDTHTDGELAAAASTYAWSACVQVTGHALPKTPPAVWPFEKAWWKPATDPRRNLVKAAALILAEIERLDRARGAPAQTAQIVEWRPIEEAEKYGDGCLLHAPNLIHPDFNPKGVVDGYWQDDEGWIGAIWCAQHDCWHEMVIHPTHFMPKPDSPTSQSASESEA</sequence>
<gene>
    <name evidence="1" type="ORF">F0A16_20525</name>
</gene>
<evidence type="ECO:0000313" key="2">
    <source>
        <dbReference type="Proteomes" id="UP000466024"/>
    </source>
</evidence>
<dbReference type="AlphaFoldDB" id="A0A640WA82"/>
<organism evidence="1 2">
    <name type="scientific">Salinicola corii</name>
    <dbReference type="NCBI Taxonomy" id="2606937"/>
    <lineage>
        <taxon>Bacteria</taxon>
        <taxon>Pseudomonadati</taxon>
        <taxon>Pseudomonadota</taxon>
        <taxon>Gammaproteobacteria</taxon>
        <taxon>Oceanospirillales</taxon>
        <taxon>Halomonadaceae</taxon>
        <taxon>Salinicola</taxon>
    </lineage>
</organism>
<name>A0A640WA82_9GAMM</name>
<accession>A0A640WA82</accession>
<comment type="caution">
    <text evidence="1">The sequence shown here is derived from an EMBL/GenBank/DDBJ whole genome shotgun (WGS) entry which is preliminary data.</text>
</comment>
<reference evidence="1 2" key="1">
    <citation type="submission" date="2019-08" db="EMBL/GenBank/DDBJ databases">
        <title>Bioinformatics analysis of the strain L3 and L5.</title>
        <authorList>
            <person name="Li X."/>
        </authorList>
    </citation>
    <scope>NUCLEOTIDE SEQUENCE [LARGE SCALE GENOMIC DNA]</scope>
    <source>
        <strain evidence="1 2">L3</strain>
    </source>
</reference>
<dbReference type="RefSeq" id="WP_149437764.1">
    <property type="nucleotide sequence ID" value="NZ_VTPX01000021.1"/>
</dbReference>
<proteinExistence type="predicted"/>
<protein>
    <submittedName>
        <fullName evidence="1">Uncharacterized protein</fullName>
    </submittedName>
</protein>
<dbReference type="Proteomes" id="UP000466024">
    <property type="component" value="Unassembled WGS sequence"/>
</dbReference>
<keyword evidence="2" id="KW-1185">Reference proteome</keyword>